<dbReference type="Proteomes" id="UP000053024">
    <property type="component" value="Unassembled WGS sequence"/>
</dbReference>
<dbReference type="Gene3D" id="3.30.750.24">
    <property type="entry name" value="STAS domain"/>
    <property type="match status" value="1"/>
</dbReference>
<dbReference type="SUPFAM" id="SSF52091">
    <property type="entry name" value="SpoIIaa-like"/>
    <property type="match status" value="1"/>
</dbReference>
<feature type="domain" description="STAS" evidence="3">
    <location>
        <begin position="1"/>
        <end position="95"/>
    </location>
</feature>
<evidence type="ECO:0000313" key="4">
    <source>
        <dbReference type="EMBL" id="KUN88662.1"/>
    </source>
</evidence>
<reference evidence="4 5" key="1">
    <citation type="submission" date="2015-10" db="EMBL/GenBank/DDBJ databases">
        <title>Draft genome sequence of Streptomyces bungoensis DSM 41781, type strain for the species Streptomyces bungoensis.</title>
        <authorList>
            <person name="Ruckert C."/>
            <person name="Winkler A."/>
            <person name="Kalinowski J."/>
            <person name="Kampfer P."/>
            <person name="Glaeser S."/>
        </authorList>
    </citation>
    <scope>NUCLEOTIDE SEQUENCE [LARGE SCALE GENOMIC DNA]</scope>
    <source>
        <strain evidence="4 5">DSM 41781</strain>
    </source>
</reference>
<comment type="similarity">
    <text evidence="1 2">Belongs to the anti-sigma-factor antagonist family.</text>
</comment>
<accession>A0A101TAE2</accession>
<dbReference type="Pfam" id="PF01740">
    <property type="entry name" value="STAS"/>
    <property type="match status" value="1"/>
</dbReference>
<evidence type="ECO:0000256" key="2">
    <source>
        <dbReference type="RuleBase" id="RU003749"/>
    </source>
</evidence>
<evidence type="ECO:0000259" key="3">
    <source>
        <dbReference type="PROSITE" id="PS50801"/>
    </source>
</evidence>
<dbReference type="NCBIfam" id="TIGR00377">
    <property type="entry name" value="ant_ant_sig"/>
    <property type="match status" value="1"/>
</dbReference>
<gene>
    <name evidence="4" type="ORF">AQJ66_06440</name>
</gene>
<sequence>MHGEIDIRAVLPLRARLDELTAGDRPYLVVDLRAVSFIDCAGLGLLCRARDRIGRRHGRLRVVTTGDRVPRVLRGAGLGSAFELYGSPAEAVAADRGTVLAAARG</sequence>
<proteinExistence type="inferred from homology"/>
<organism evidence="4 5">
    <name type="scientific">Streptomyces bungoensis</name>
    <dbReference type="NCBI Taxonomy" id="285568"/>
    <lineage>
        <taxon>Bacteria</taxon>
        <taxon>Bacillati</taxon>
        <taxon>Actinomycetota</taxon>
        <taxon>Actinomycetes</taxon>
        <taxon>Kitasatosporales</taxon>
        <taxon>Streptomycetaceae</taxon>
        <taxon>Streptomyces</taxon>
    </lineage>
</organism>
<evidence type="ECO:0000313" key="5">
    <source>
        <dbReference type="Proteomes" id="UP000053024"/>
    </source>
</evidence>
<dbReference type="EMBL" id="LMWX01000009">
    <property type="protein sequence ID" value="KUN88662.1"/>
    <property type="molecule type" value="Genomic_DNA"/>
</dbReference>
<dbReference type="InterPro" id="IPR036513">
    <property type="entry name" value="STAS_dom_sf"/>
</dbReference>
<dbReference type="GO" id="GO:0043856">
    <property type="term" value="F:anti-sigma factor antagonist activity"/>
    <property type="evidence" value="ECO:0007669"/>
    <property type="project" value="InterPro"/>
</dbReference>
<dbReference type="PANTHER" id="PTHR33495:SF2">
    <property type="entry name" value="ANTI-SIGMA FACTOR ANTAGONIST TM_1081-RELATED"/>
    <property type="match status" value="1"/>
</dbReference>
<dbReference type="PROSITE" id="PS50801">
    <property type="entry name" value="STAS"/>
    <property type="match status" value="1"/>
</dbReference>
<dbReference type="STRING" id="285568.AQJ66_06440"/>
<evidence type="ECO:0000256" key="1">
    <source>
        <dbReference type="ARBA" id="ARBA00009013"/>
    </source>
</evidence>
<name>A0A101TAE2_9ACTN</name>
<dbReference type="AlphaFoldDB" id="A0A101TAE2"/>
<dbReference type="PANTHER" id="PTHR33495">
    <property type="entry name" value="ANTI-SIGMA FACTOR ANTAGONIST TM_1081-RELATED-RELATED"/>
    <property type="match status" value="1"/>
</dbReference>
<dbReference type="InterPro" id="IPR002645">
    <property type="entry name" value="STAS_dom"/>
</dbReference>
<comment type="caution">
    <text evidence="4">The sequence shown here is derived from an EMBL/GenBank/DDBJ whole genome shotgun (WGS) entry which is preliminary data.</text>
</comment>
<protein>
    <recommendedName>
        <fullName evidence="2">Anti-sigma factor antagonist</fullName>
    </recommendedName>
</protein>
<dbReference type="InterPro" id="IPR003658">
    <property type="entry name" value="Anti-sigma_ant"/>
</dbReference>
<keyword evidence="5" id="KW-1185">Reference proteome</keyword>
<dbReference type="CDD" id="cd07043">
    <property type="entry name" value="STAS_anti-anti-sigma_factors"/>
    <property type="match status" value="1"/>
</dbReference>